<feature type="domain" description="HTH LytTR-type" evidence="3">
    <location>
        <begin position="147"/>
        <end position="238"/>
    </location>
</feature>
<dbReference type="Gene3D" id="2.40.50.1020">
    <property type="entry name" value="LytTr DNA-binding domain"/>
    <property type="match status" value="1"/>
</dbReference>
<protein>
    <submittedName>
        <fullName evidence="4">Two component transcriptional regulator, LytTR family</fullName>
    </submittedName>
</protein>
<dbReference type="OrthoDB" id="2168082at2"/>
<dbReference type="GO" id="GO:0003677">
    <property type="term" value="F:DNA binding"/>
    <property type="evidence" value="ECO:0007669"/>
    <property type="project" value="InterPro"/>
</dbReference>
<dbReference type="RefSeq" id="WP_076509793.1">
    <property type="nucleotide sequence ID" value="NZ_FTNY01000006.1"/>
</dbReference>
<dbReference type="Pfam" id="PF00072">
    <property type="entry name" value="Response_reg"/>
    <property type="match status" value="1"/>
</dbReference>
<dbReference type="PANTHER" id="PTHR37299:SF1">
    <property type="entry name" value="STAGE 0 SPORULATION PROTEIN A HOMOLOG"/>
    <property type="match status" value="1"/>
</dbReference>
<dbReference type="PROSITE" id="PS50110">
    <property type="entry name" value="RESPONSE_REGULATORY"/>
    <property type="match status" value="1"/>
</dbReference>
<dbReference type="SUPFAM" id="SSF52172">
    <property type="entry name" value="CheY-like"/>
    <property type="match status" value="1"/>
</dbReference>
<dbReference type="AlphaFoldDB" id="A0A1N7JGE6"/>
<dbReference type="EMBL" id="FTNY01000006">
    <property type="protein sequence ID" value="SIS48378.1"/>
    <property type="molecule type" value="Genomic_DNA"/>
</dbReference>
<dbReference type="InterPro" id="IPR046947">
    <property type="entry name" value="LytR-like"/>
</dbReference>
<evidence type="ECO:0000259" key="3">
    <source>
        <dbReference type="PROSITE" id="PS50930"/>
    </source>
</evidence>
<gene>
    <name evidence="4" type="ORF">SAMN05421639_106207</name>
</gene>
<dbReference type="PANTHER" id="PTHR37299">
    <property type="entry name" value="TRANSCRIPTIONAL REGULATOR-RELATED"/>
    <property type="match status" value="1"/>
</dbReference>
<name>A0A1N7JGE6_9FLAO</name>
<dbReference type="Pfam" id="PF04397">
    <property type="entry name" value="LytTR"/>
    <property type="match status" value="1"/>
</dbReference>
<evidence type="ECO:0000313" key="4">
    <source>
        <dbReference type="EMBL" id="SIS48378.1"/>
    </source>
</evidence>
<dbReference type="GO" id="GO:0000156">
    <property type="term" value="F:phosphorelay response regulator activity"/>
    <property type="evidence" value="ECO:0007669"/>
    <property type="project" value="InterPro"/>
</dbReference>
<dbReference type="Gene3D" id="3.40.50.2300">
    <property type="match status" value="1"/>
</dbReference>
<feature type="modified residue" description="4-aspartylphosphate" evidence="1">
    <location>
        <position position="55"/>
    </location>
</feature>
<keyword evidence="5" id="KW-1185">Reference proteome</keyword>
<evidence type="ECO:0000256" key="1">
    <source>
        <dbReference type="PROSITE-ProRule" id="PRU00169"/>
    </source>
</evidence>
<dbReference type="PROSITE" id="PS50930">
    <property type="entry name" value="HTH_LYTTR"/>
    <property type="match status" value="1"/>
</dbReference>
<dbReference type="SMART" id="SM00850">
    <property type="entry name" value="LytTR"/>
    <property type="match status" value="1"/>
</dbReference>
<keyword evidence="1" id="KW-0597">Phosphoprotein</keyword>
<organism evidence="4 5">
    <name type="scientific">Chryseobacterium shigense</name>
    <dbReference type="NCBI Taxonomy" id="297244"/>
    <lineage>
        <taxon>Bacteria</taxon>
        <taxon>Pseudomonadati</taxon>
        <taxon>Bacteroidota</taxon>
        <taxon>Flavobacteriia</taxon>
        <taxon>Flavobacteriales</taxon>
        <taxon>Weeksellaceae</taxon>
        <taxon>Chryseobacterium group</taxon>
        <taxon>Chryseobacterium</taxon>
    </lineage>
</organism>
<dbReference type="InterPro" id="IPR001789">
    <property type="entry name" value="Sig_transdc_resp-reg_receiver"/>
</dbReference>
<dbReference type="Proteomes" id="UP000186373">
    <property type="component" value="Unassembled WGS sequence"/>
</dbReference>
<sequence length="255" mass="29952">MNILIIEDEVKAAKALADHLKKIRPESHILSILQSVESAIEWLQNETLPDLIFMDIQLADGQCFEIFESVDINIPVIFCTAYSDHTFEAFRNNGIDYILKPFTTNEIELSLQKLEQFRNFFQKQNSPAELLQIIKSVLPSEKAKTNFLIFSQNRYLNVPTGEISYFCKRTEGTFVSTIENKVYPMKETLEEIQRQVSPEDFFRVNRQYLVAFKSIREVQHYFHRKLLILLDVETSEKVFVPREKTTLFLEWLSNR</sequence>
<reference evidence="5" key="1">
    <citation type="submission" date="2017-01" db="EMBL/GenBank/DDBJ databases">
        <authorList>
            <person name="Varghese N."/>
            <person name="Submissions S."/>
        </authorList>
    </citation>
    <scope>NUCLEOTIDE SEQUENCE [LARGE SCALE GENOMIC DNA]</scope>
    <source>
        <strain evidence="5">DSM 17126</strain>
    </source>
</reference>
<dbReference type="InterPro" id="IPR007492">
    <property type="entry name" value="LytTR_DNA-bd_dom"/>
</dbReference>
<dbReference type="InterPro" id="IPR011006">
    <property type="entry name" value="CheY-like_superfamily"/>
</dbReference>
<evidence type="ECO:0000259" key="2">
    <source>
        <dbReference type="PROSITE" id="PS50110"/>
    </source>
</evidence>
<proteinExistence type="predicted"/>
<feature type="domain" description="Response regulatory" evidence="2">
    <location>
        <begin position="2"/>
        <end position="115"/>
    </location>
</feature>
<evidence type="ECO:0000313" key="5">
    <source>
        <dbReference type="Proteomes" id="UP000186373"/>
    </source>
</evidence>
<accession>A0A1N7JGE6</accession>
<dbReference type="SMART" id="SM00448">
    <property type="entry name" value="REC"/>
    <property type="match status" value="1"/>
</dbReference>